<reference evidence="12 13" key="1">
    <citation type="submission" date="2025-04" db="UniProtKB">
        <authorList>
            <consortium name="RefSeq"/>
        </authorList>
    </citation>
    <scope>IDENTIFICATION</scope>
    <source>
        <tissue evidence="12 13">Young leaves</tissue>
    </source>
</reference>
<dbReference type="Gene3D" id="1.10.10.60">
    <property type="entry name" value="Homeodomain-like"/>
    <property type="match status" value="1"/>
</dbReference>
<dbReference type="SUPFAM" id="SSF46689">
    <property type="entry name" value="Homeodomain-like"/>
    <property type="match status" value="1"/>
</dbReference>
<gene>
    <name evidence="12 13" type="primary">LOC111448458</name>
</gene>
<dbReference type="InterPro" id="IPR050224">
    <property type="entry name" value="TALE_homeobox"/>
</dbReference>
<evidence type="ECO:0000256" key="9">
    <source>
        <dbReference type="SAM" id="MobiDB-lite"/>
    </source>
</evidence>
<keyword evidence="6" id="KW-0804">Transcription</keyword>
<dbReference type="SMART" id="SM00389">
    <property type="entry name" value="HOX"/>
    <property type="match status" value="1"/>
</dbReference>
<evidence type="ECO:0000256" key="7">
    <source>
        <dbReference type="ARBA" id="ARBA00023242"/>
    </source>
</evidence>
<evidence type="ECO:0000313" key="11">
    <source>
        <dbReference type="Proteomes" id="UP000504609"/>
    </source>
</evidence>
<dbReference type="InterPro" id="IPR009057">
    <property type="entry name" value="Homeodomain-like_sf"/>
</dbReference>
<dbReference type="SMR" id="A0A6J1FYB8"/>
<dbReference type="GeneID" id="111448458"/>
<sequence length="679" mass="74308">MATYYSSSNNERDTTPILYSRGALLGSYEETAVLPRNMMMNANSGTFMDSLSSQAQNGCSSITPVGAVGAAQQQQEFLSNLGGSRISDHDFNTWREDRSEMLGTNSMCVSTNVVRGGQNLQGQGLSLTLSTQIPSGIQMASIPYRDSDVGLASFLRPNPTSSGEDSCRNGASRDEQLRNGENLAKGELAPYSMSSIARTMPNSKYLKAAQQLLDEVVNVRKALKRPNNERDPSSHEHETGTAENGDAGTKNDTSMQTASGVSSKPQETGSNSTCELSHTEKQDLQNKLTKLLYMLDEVDRRYNQYYHQMQIVVSSFDVIAGCGASKPYTALALQTISRHFRCLRDAIAGQVRATRKSLGEHENSGNDKGVGITRLRYVDQQLRQQRALQQLGMIQQHAWRPQRGLPENSVSILRAWLFEHFLHPYPKDSDKIMLARQTGLTRSQVSNWFINARVRLWKPMVEEMYKEEIGSVDMDSISSSENASKGTKGDNKTFEDDKEEDLQQSASSTATERCSTGDIVDLKSDQVSNLANSGSNRLASFQNGAHIEAENELIKPNEELRSNVNNSNFFPDAIVQSQGESDRFMAAAAAAYHMSELGRFGTVGGVSLTLGLQHCEGGGGIPMPAGTHHGFAAMRGDDMYNAASAASSLGETVHFECVNAAGNPQLRFGPSHLYHDFVV</sequence>
<protein>
    <submittedName>
        <fullName evidence="12 13">BEL1-like homeodomain protein 7</fullName>
    </submittedName>
</protein>
<feature type="compositionally biased region" description="Basic and acidic residues" evidence="9">
    <location>
        <begin position="226"/>
        <end position="240"/>
    </location>
</feature>
<dbReference type="KEGG" id="cmos:111448458"/>
<keyword evidence="5 8" id="KW-0371">Homeobox</keyword>
<evidence type="ECO:0000256" key="2">
    <source>
        <dbReference type="ARBA" id="ARBA00006454"/>
    </source>
</evidence>
<dbReference type="SMART" id="SM00574">
    <property type="entry name" value="POX"/>
    <property type="match status" value="1"/>
</dbReference>
<keyword evidence="11" id="KW-1185">Reference proteome</keyword>
<evidence type="ECO:0000256" key="4">
    <source>
        <dbReference type="ARBA" id="ARBA00023125"/>
    </source>
</evidence>
<dbReference type="Pfam" id="PF05920">
    <property type="entry name" value="Homeobox_KN"/>
    <property type="match status" value="1"/>
</dbReference>
<feature type="domain" description="Homeobox" evidence="10">
    <location>
        <begin position="396"/>
        <end position="459"/>
    </location>
</feature>
<dbReference type="RefSeq" id="XP_022943849.1">
    <property type="nucleotide sequence ID" value="XM_023088081.1"/>
</dbReference>
<feature type="compositionally biased region" description="Polar residues" evidence="9">
    <location>
        <begin position="476"/>
        <end position="485"/>
    </location>
</feature>
<feature type="region of interest" description="Disordered" evidence="9">
    <location>
        <begin position="224"/>
        <end position="281"/>
    </location>
</feature>
<comment type="subcellular location">
    <subcellularLocation>
        <location evidence="1 8">Nucleus</location>
    </subcellularLocation>
</comment>
<evidence type="ECO:0000313" key="12">
    <source>
        <dbReference type="RefSeq" id="XP_022943849.1"/>
    </source>
</evidence>
<evidence type="ECO:0000256" key="5">
    <source>
        <dbReference type="ARBA" id="ARBA00023155"/>
    </source>
</evidence>
<evidence type="ECO:0000313" key="13">
    <source>
        <dbReference type="RefSeq" id="XP_022943850.1"/>
    </source>
</evidence>
<organism evidence="11 13">
    <name type="scientific">Cucurbita moschata</name>
    <name type="common">Winter crookneck squash</name>
    <name type="synonym">Cucurbita pepo var. moschata</name>
    <dbReference type="NCBI Taxonomy" id="3662"/>
    <lineage>
        <taxon>Eukaryota</taxon>
        <taxon>Viridiplantae</taxon>
        <taxon>Streptophyta</taxon>
        <taxon>Embryophyta</taxon>
        <taxon>Tracheophyta</taxon>
        <taxon>Spermatophyta</taxon>
        <taxon>Magnoliopsida</taxon>
        <taxon>eudicotyledons</taxon>
        <taxon>Gunneridae</taxon>
        <taxon>Pentapetalae</taxon>
        <taxon>rosids</taxon>
        <taxon>fabids</taxon>
        <taxon>Cucurbitales</taxon>
        <taxon>Cucurbitaceae</taxon>
        <taxon>Cucurbiteae</taxon>
        <taxon>Cucurbita</taxon>
    </lineage>
</organism>
<dbReference type="GO" id="GO:0006355">
    <property type="term" value="P:regulation of DNA-templated transcription"/>
    <property type="evidence" value="ECO:0007669"/>
    <property type="project" value="InterPro"/>
</dbReference>
<dbReference type="GO" id="GO:0003677">
    <property type="term" value="F:DNA binding"/>
    <property type="evidence" value="ECO:0007669"/>
    <property type="project" value="UniProtKB-UniRule"/>
</dbReference>
<keyword evidence="3" id="KW-0805">Transcription regulation</keyword>
<feature type="compositionally biased region" description="Polar residues" evidence="9">
    <location>
        <begin position="250"/>
        <end position="276"/>
    </location>
</feature>
<evidence type="ECO:0000256" key="1">
    <source>
        <dbReference type="ARBA" id="ARBA00004123"/>
    </source>
</evidence>
<feature type="region of interest" description="Disordered" evidence="9">
    <location>
        <begin position="475"/>
        <end position="517"/>
    </location>
</feature>
<dbReference type="FunFam" id="1.10.10.60:FF:000083">
    <property type="entry name" value="BEL1-like homeodomain protein 4"/>
    <property type="match status" value="1"/>
</dbReference>
<dbReference type="GO" id="GO:0005634">
    <property type="term" value="C:nucleus"/>
    <property type="evidence" value="ECO:0007669"/>
    <property type="project" value="UniProtKB-SubCell"/>
</dbReference>
<dbReference type="PROSITE" id="PS50071">
    <property type="entry name" value="HOMEOBOX_2"/>
    <property type="match status" value="1"/>
</dbReference>
<dbReference type="RefSeq" id="XP_022943850.1">
    <property type="nucleotide sequence ID" value="XM_023088082.1"/>
</dbReference>
<dbReference type="Proteomes" id="UP000504609">
    <property type="component" value="Unplaced"/>
</dbReference>
<dbReference type="PANTHER" id="PTHR11850">
    <property type="entry name" value="HOMEOBOX PROTEIN TRANSCRIPTION FACTORS"/>
    <property type="match status" value="1"/>
</dbReference>
<proteinExistence type="inferred from homology"/>
<comment type="similarity">
    <text evidence="2">Belongs to the TALE/BELL homeobox family.</text>
</comment>
<dbReference type="CDD" id="cd00086">
    <property type="entry name" value="homeodomain"/>
    <property type="match status" value="1"/>
</dbReference>
<feature type="DNA-binding region" description="Homeobox" evidence="8">
    <location>
        <begin position="398"/>
        <end position="460"/>
    </location>
</feature>
<evidence type="ECO:0000256" key="3">
    <source>
        <dbReference type="ARBA" id="ARBA00023015"/>
    </source>
</evidence>
<accession>A0A6J1FYB8</accession>
<dbReference type="InterPro" id="IPR006563">
    <property type="entry name" value="POX_dom"/>
</dbReference>
<feature type="region of interest" description="Disordered" evidence="9">
    <location>
        <begin position="155"/>
        <end position="186"/>
    </location>
</feature>
<evidence type="ECO:0000256" key="6">
    <source>
        <dbReference type="ARBA" id="ARBA00023163"/>
    </source>
</evidence>
<dbReference type="AlphaFoldDB" id="A0A6J1FYB8"/>
<evidence type="ECO:0000256" key="8">
    <source>
        <dbReference type="PROSITE-ProRule" id="PRU00108"/>
    </source>
</evidence>
<feature type="compositionally biased region" description="Basic and acidic residues" evidence="9">
    <location>
        <begin position="165"/>
        <end position="178"/>
    </location>
</feature>
<dbReference type="InterPro" id="IPR001356">
    <property type="entry name" value="HD"/>
</dbReference>
<keyword evidence="7 8" id="KW-0539">Nucleus</keyword>
<evidence type="ECO:0000259" key="10">
    <source>
        <dbReference type="PROSITE" id="PS50071"/>
    </source>
</evidence>
<dbReference type="Pfam" id="PF07526">
    <property type="entry name" value="POX"/>
    <property type="match status" value="1"/>
</dbReference>
<keyword evidence="4 8" id="KW-0238">DNA-binding</keyword>
<feature type="compositionally biased region" description="Polar residues" evidence="9">
    <location>
        <begin position="503"/>
        <end position="514"/>
    </location>
</feature>
<dbReference type="InterPro" id="IPR008422">
    <property type="entry name" value="KN_HD"/>
</dbReference>
<name>A0A6J1FYB8_CUCMO</name>